<dbReference type="STRING" id="1842727.RD110_23425"/>
<dbReference type="Proteomes" id="UP000186609">
    <property type="component" value="Chromosome"/>
</dbReference>
<reference evidence="2 3" key="1">
    <citation type="submission" date="2017-01" db="EMBL/GenBank/DDBJ databases">
        <authorList>
            <person name="Mah S.A."/>
            <person name="Swanson W.J."/>
            <person name="Moy G.W."/>
            <person name="Vacquier V.D."/>
        </authorList>
    </citation>
    <scope>NUCLEOTIDE SEQUENCE [LARGE SCALE GENOMIC DNA]</scope>
    <source>
        <strain evidence="2 3">DCY110</strain>
    </source>
</reference>
<dbReference type="RefSeq" id="WP_076202450.1">
    <property type="nucleotide sequence ID" value="NZ_CP019236.1"/>
</dbReference>
<dbReference type="InterPro" id="IPR013087">
    <property type="entry name" value="Znf_C2H2_type"/>
</dbReference>
<dbReference type="KEGG" id="rhy:RD110_23425"/>
<name>A0A1P8K1C0_9BURK</name>
<keyword evidence="3" id="KW-1185">Reference proteome</keyword>
<organism evidence="2 3">
    <name type="scientific">Rhodoferax koreensis</name>
    <dbReference type="NCBI Taxonomy" id="1842727"/>
    <lineage>
        <taxon>Bacteria</taxon>
        <taxon>Pseudomonadati</taxon>
        <taxon>Pseudomonadota</taxon>
        <taxon>Betaproteobacteria</taxon>
        <taxon>Burkholderiales</taxon>
        <taxon>Comamonadaceae</taxon>
        <taxon>Rhodoferax</taxon>
    </lineage>
</organism>
<evidence type="ECO:0000313" key="3">
    <source>
        <dbReference type="Proteomes" id="UP000186609"/>
    </source>
</evidence>
<evidence type="ECO:0000259" key="1">
    <source>
        <dbReference type="PROSITE" id="PS00028"/>
    </source>
</evidence>
<sequence length="76" mass="8220">MMTTYKTIYKCGRCGTTSYQPVIGRDATGALRPTGQYRCTGCKVTFTEFKDWWGHDGAGHNAAQQPGLAAYPAVVG</sequence>
<gene>
    <name evidence="2" type="ORF">RD110_23425</name>
</gene>
<protein>
    <recommendedName>
        <fullName evidence="1">C2H2-type domain-containing protein</fullName>
    </recommendedName>
</protein>
<feature type="domain" description="C2H2-type" evidence="1">
    <location>
        <begin position="39"/>
        <end position="60"/>
    </location>
</feature>
<proteinExistence type="predicted"/>
<evidence type="ECO:0000313" key="2">
    <source>
        <dbReference type="EMBL" id="APW39785.1"/>
    </source>
</evidence>
<accession>A0A1P8K1C0</accession>
<dbReference type="PROSITE" id="PS00028">
    <property type="entry name" value="ZINC_FINGER_C2H2_1"/>
    <property type="match status" value="1"/>
</dbReference>
<dbReference type="EMBL" id="CP019236">
    <property type="protein sequence ID" value="APW39785.1"/>
    <property type="molecule type" value="Genomic_DNA"/>
</dbReference>
<dbReference type="AlphaFoldDB" id="A0A1P8K1C0"/>